<evidence type="ECO:0000313" key="2">
    <source>
        <dbReference type="EMBL" id="QKE92771.1"/>
    </source>
</evidence>
<accession>A0A6M8HXE8</accession>
<name>A0A6M8HXE8_9PROT</name>
<keyword evidence="1" id="KW-0732">Signal</keyword>
<gene>
    <name evidence="2" type="ORF">HN018_17805</name>
</gene>
<organism evidence="2 3">
    <name type="scientific">Lichenicola cladoniae</name>
    <dbReference type="NCBI Taxonomy" id="1484109"/>
    <lineage>
        <taxon>Bacteria</taxon>
        <taxon>Pseudomonadati</taxon>
        <taxon>Pseudomonadota</taxon>
        <taxon>Alphaproteobacteria</taxon>
        <taxon>Acetobacterales</taxon>
        <taxon>Acetobacteraceae</taxon>
        <taxon>Lichenicola</taxon>
    </lineage>
</organism>
<dbReference type="KEGG" id="lck:HN018_17805"/>
<protein>
    <submittedName>
        <fullName evidence="2">DUF1223 domain-containing protein</fullName>
    </submittedName>
</protein>
<feature type="chain" id="PRO_5027069779" evidence="1">
    <location>
        <begin position="28"/>
        <end position="236"/>
    </location>
</feature>
<dbReference type="Pfam" id="PF06764">
    <property type="entry name" value="DUF1223"/>
    <property type="match status" value="1"/>
</dbReference>
<dbReference type="InterPro" id="IPR036249">
    <property type="entry name" value="Thioredoxin-like_sf"/>
</dbReference>
<dbReference type="SUPFAM" id="SSF52833">
    <property type="entry name" value="Thioredoxin-like"/>
    <property type="match status" value="1"/>
</dbReference>
<dbReference type="PANTHER" id="PTHR36057">
    <property type="match status" value="1"/>
</dbReference>
<sequence length="236" mass="25142">MIMVLQSTAFAILMVAGLAVSAQSARAADIAHPTVVELFQSQGCSSCPPANANVMAIADDPTVLTLSWQVTYWDNLGWKDTFDNPAFTKRQYEYADAFHRQQVFTPEVVVNGRSDIVGSRRDELDALVHQDDRGTGGPSVTVAGDRVTVSGPGSAPGTIVLLVRYNPNILQVPIRRGENGGQTLPHRNVVRQLVSLGDWKGQTQTYALPAAGEPGLKAAILVQAGRGGPIIAAARV</sequence>
<evidence type="ECO:0000256" key="1">
    <source>
        <dbReference type="SAM" id="SignalP"/>
    </source>
</evidence>
<dbReference type="Proteomes" id="UP000500767">
    <property type="component" value="Chromosome"/>
</dbReference>
<reference evidence="2 3" key="1">
    <citation type="journal article" date="2014" name="World J. Microbiol. Biotechnol.">
        <title>Biodiversity and physiological characteristics of Antarctic and Arctic lichens-associated bacteria.</title>
        <authorList>
            <person name="Lee Y.M."/>
            <person name="Kim E.H."/>
            <person name="Lee H.K."/>
            <person name="Hong S.G."/>
        </authorList>
    </citation>
    <scope>NUCLEOTIDE SEQUENCE [LARGE SCALE GENOMIC DNA]</scope>
    <source>
        <strain evidence="2 3">PAMC 26569</strain>
    </source>
</reference>
<dbReference type="PANTHER" id="PTHR36057:SF1">
    <property type="entry name" value="LIPOPROTEIN LIPID ATTACHMENT SITE-LIKE PROTEIN, PUTATIVE (DUF1223)-RELATED"/>
    <property type="match status" value="1"/>
</dbReference>
<dbReference type="AlphaFoldDB" id="A0A6M8HXE8"/>
<proteinExistence type="predicted"/>
<feature type="signal peptide" evidence="1">
    <location>
        <begin position="1"/>
        <end position="27"/>
    </location>
</feature>
<keyword evidence="3" id="KW-1185">Reference proteome</keyword>
<dbReference type="EMBL" id="CP053708">
    <property type="protein sequence ID" value="QKE92771.1"/>
    <property type="molecule type" value="Genomic_DNA"/>
</dbReference>
<dbReference type="InterPro" id="IPR010634">
    <property type="entry name" value="DUF1223"/>
</dbReference>
<evidence type="ECO:0000313" key="3">
    <source>
        <dbReference type="Proteomes" id="UP000500767"/>
    </source>
</evidence>